<dbReference type="InterPro" id="IPR003509">
    <property type="entry name" value="UPF0102_YraN-like"/>
</dbReference>
<dbReference type="Gene3D" id="3.40.1350.10">
    <property type="match status" value="1"/>
</dbReference>
<sequence length="137" mass="15763">MIRQLWNKTRASIEQDAPKNKRQLGQHYEDLAQAYLGRHGLSTLTKNYTVKCGELDLIMQDATCLVFVEVKYRKNRQYGHAQEMVTASKAKKLQKAAMVWLMKNGLSPYDTEFRFDVVAIHNSGEDIDWIKNAITQG</sequence>
<reference evidence="3" key="1">
    <citation type="submission" date="2022-02" db="EMBL/GenBank/DDBJ databases">
        <title>Vibrio sp. nov, a new bacterium isolated from seawater.</title>
        <authorList>
            <person name="Yuan Y."/>
        </authorList>
    </citation>
    <scope>NUCLEOTIDE SEQUENCE</scope>
    <source>
        <strain evidence="3">ZSDZ65</strain>
    </source>
</reference>
<dbReference type="EMBL" id="JAKRRY010000003">
    <property type="protein sequence ID" value="MCW8345211.1"/>
    <property type="molecule type" value="Genomic_DNA"/>
</dbReference>
<dbReference type="AlphaFoldDB" id="A0A9X3CL11"/>
<dbReference type="RefSeq" id="WP_265673664.1">
    <property type="nucleotide sequence ID" value="NZ_JAKRRY010000003.1"/>
</dbReference>
<keyword evidence="4" id="KW-1185">Reference proteome</keyword>
<dbReference type="Proteomes" id="UP001155587">
    <property type="component" value="Unassembled WGS sequence"/>
</dbReference>
<protein>
    <recommendedName>
        <fullName evidence="2">UPF0102 protein MD535_04095</fullName>
    </recommendedName>
</protein>
<dbReference type="Pfam" id="PF02021">
    <property type="entry name" value="UPF0102"/>
    <property type="match status" value="1"/>
</dbReference>
<gene>
    <name evidence="3" type="ORF">MD535_04095</name>
</gene>
<comment type="caution">
    <text evidence="3">The sequence shown here is derived from an EMBL/GenBank/DDBJ whole genome shotgun (WGS) entry which is preliminary data.</text>
</comment>
<organism evidence="3 4">
    <name type="scientific">Vibrio qingdaonensis</name>
    <dbReference type="NCBI Taxonomy" id="2829491"/>
    <lineage>
        <taxon>Bacteria</taxon>
        <taxon>Pseudomonadati</taxon>
        <taxon>Pseudomonadota</taxon>
        <taxon>Gammaproteobacteria</taxon>
        <taxon>Vibrionales</taxon>
        <taxon>Vibrionaceae</taxon>
        <taxon>Vibrio</taxon>
    </lineage>
</organism>
<evidence type="ECO:0000256" key="1">
    <source>
        <dbReference type="ARBA" id="ARBA00006738"/>
    </source>
</evidence>
<dbReference type="InterPro" id="IPR011335">
    <property type="entry name" value="Restrct_endonuc-II-like"/>
</dbReference>
<evidence type="ECO:0000313" key="4">
    <source>
        <dbReference type="Proteomes" id="UP001155587"/>
    </source>
</evidence>
<dbReference type="SUPFAM" id="SSF52980">
    <property type="entry name" value="Restriction endonuclease-like"/>
    <property type="match status" value="1"/>
</dbReference>
<evidence type="ECO:0000313" key="3">
    <source>
        <dbReference type="EMBL" id="MCW8345211.1"/>
    </source>
</evidence>
<comment type="similarity">
    <text evidence="1 2">Belongs to the UPF0102 family.</text>
</comment>
<dbReference type="PANTHER" id="PTHR34039">
    <property type="entry name" value="UPF0102 PROTEIN YRAN"/>
    <property type="match status" value="1"/>
</dbReference>
<evidence type="ECO:0000256" key="2">
    <source>
        <dbReference type="HAMAP-Rule" id="MF_00048"/>
    </source>
</evidence>
<dbReference type="PANTHER" id="PTHR34039:SF1">
    <property type="entry name" value="UPF0102 PROTEIN YRAN"/>
    <property type="match status" value="1"/>
</dbReference>
<dbReference type="NCBIfam" id="TIGR00252">
    <property type="entry name" value="YraN family protein"/>
    <property type="match status" value="1"/>
</dbReference>
<proteinExistence type="inferred from homology"/>
<dbReference type="NCBIfam" id="NF009150">
    <property type="entry name" value="PRK12497.1-3"/>
    <property type="match status" value="1"/>
</dbReference>
<accession>A0A9X3CL11</accession>
<dbReference type="GO" id="GO:0003676">
    <property type="term" value="F:nucleic acid binding"/>
    <property type="evidence" value="ECO:0007669"/>
    <property type="project" value="InterPro"/>
</dbReference>
<name>A0A9X3CL11_9VIBR</name>
<dbReference type="HAMAP" id="MF_00048">
    <property type="entry name" value="UPF0102"/>
    <property type="match status" value="1"/>
</dbReference>
<dbReference type="InterPro" id="IPR011856">
    <property type="entry name" value="tRNA_endonuc-like_dom_sf"/>
</dbReference>